<dbReference type="InterPro" id="IPR034325">
    <property type="entry name" value="S-100_dom"/>
</dbReference>
<feature type="domain" description="EF-hand" evidence="14">
    <location>
        <begin position="61"/>
        <end position="96"/>
    </location>
</feature>
<dbReference type="GO" id="GO:0005634">
    <property type="term" value="C:nucleus"/>
    <property type="evidence" value="ECO:0007669"/>
    <property type="project" value="UniProtKB-SubCell"/>
</dbReference>
<evidence type="ECO:0000256" key="5">
    <source>
        <dbReference type="ARBA" id="ARBA00022490"/>
    </source>
</evidence>
<dbReference type="InterPro" id="IPR011992">
    <property type="entry name" value="EF-hand-dom_pair"/>
</dbReference>
<dbReference type="AlphaFoldDB" id="A0A8C3RMQ3"/>
<evidence type="ECO:0000256" key="11">
    <source>
        <dbReference type="ARBA" id="ARBA00023242"/>
    </source>
</evidence>
<evidence type="ECO:0000259" key="14">
    <source>
        <dbReference type="PROSITE" id="PS50222"/>
    </source>
</evidence>
<dbReference type="PROSITE" id="PS50222">
    <property type="entry name" value="EF_HAND_2"/>
    <property type="match status" value="1"/>
</dbReference>
<dbReference type="GO" id="GO:0046914">
    <property type="term" value="F:transition metal ion binding"/>
    <property type="evidence" value="ECO:0007669"/>
    <property type="project" value="InterPro"/>
</dbReference>
<evidence type="ECO:0000256" key="7">
    <source>
        <dbReference type="ARBA" id="ARBA00022723"/>
    </source>
</evidence>
<evidence type="ECO:0000256" key="3">
    <source>
        <dbReference type="ARBA" id="ARBA00004613"/>
    </source>
</evidence>
<protein>
    <recommendedName>
        <fullName evidence="13">Protein S100</fullName>
    </recommendedName>
    <alternativeName>
        <fullName evidence="13">S100 calcium-binding protein</fullName>
    </alternativeName>
</protein>
<keyword evidence="9 13" id="KW-0106">Calcium</keyword>
<comment type="subcellular location">
    <subcellularLocation>
        <location evidence="2">Cytoplasm</location>
    </subcellularLocation>
    <subcellularLocation>
        <location evidence="1">Nucleus</location>
    </subcellularLocation>
    <subcellularLocation>
        <location evidence="3">Secreted</location>
    </subcellularLocation>
</comment>
<organism evidence="15 16">
    <name type="scientific">Chelydra serpentina</name>
    <name type="common">Snapping turtle</name>
    <name type="synonym">Testudo serpentina</name>
    <dbReference type="NCBI Taxonomy" id="8475"/>
    <lineage>
        <taxon>Eukaryota</taxon>
        <taxon>Metazoa</taxon>
        <taxon>Chordata</taxon>
        <taxon>Craniata</taxon>
        <taxon>Vertebrata</taxon>
        <taxon>Euteleostomi</taxon>
        <taxon>Archelosauria</taxon>
        <taxon>Testudinata</taxon>
        <taxon>Testudines</taxon>
        <taxon>Cryptodira</taxon>
        <taxon>Durocryptodira</taxon>
        <taxon>Americhelydia</taxon>
        <taxon>Chelydroidea</taxon>
        <taxon>Chelydridae</taxon>
        <taxon>Chelydra</taxon>
    </lineage>
</organism>
<reference evidence="15" key="1">
    <citation type="submission" date="2025-05" db="UniProtKB">
        <authorList>
            <consortium name="Ensembl"/>
        </authorList>
    </citation>
    <scope>IDENTIFICATION</scope>
</reference>
<accession>A0A8C3RMQ3</accession>
<comment type="function">
    <text evidence="12">Calcium-binding protein that plays a role in various cellular processes including motility, angiogenesis, cell differentiation, apoptosis, and autophagy. Increases cell motility and invasiveness by interacting with non-muscle myosin heavy chain (NMMHC) IIA/MYH9. Mechanistically, promotes filament depolymerization and increases the amount of soluble myosin-IIA, resulting in the formation of stable protrusions facilitating chemotaxis. Also modulates the pro-apoptotic function of TP53 by binding to its C-terminal transactivation domain within the nucleus and reducing its protein levels. Within the extracellular space, stimulates cytokine production including granulocyte colony-stimulating factor and CCL24 from T-lymphocytes. In addition, stimulates T-lymphocyte chemotaxis by acting as a chemoattractant complex with PGLYRP1 that promotes lymphocyte migration via CCR5 and CXCR3 receptors.</text>
</comment>
<evidence type="ECO:0000256" key="9">
    <source>
        <dbReference type="ARBA" id="ARBA00022837"/>
    </source>
</evidence>
<evidence type="ECO:0000313" key="16">
    <source>
        <dbReference type="Proteomes" id="UP000694403"/>
    </source>
</evidence>
<dbReference type="SMART" id="SM01394">
    <property type="entry name" value="S_100"/>
    <property type="match status" value="1"/>
</dbReference>
<evidence type="ECO:0000313" key="15">
    <source>
        <dbReference type="Ensembl" id="ENSCSRP00000001568.1"/>
    </source>
</evidence>
<dbReference type="InterPro" id="IPR013787">
    <property type="entry name" value="S100_Ca-bd_sub"/>
</dbReference>
<dbReference type="GO" id="GO:0005576">
    <property type="term" value="C:extracellular region"/>
    <property type="evidence" value="ECO:0007669"/>
    <property type="project" value="UniProtKB-SubCell"/>
</dbReference>
<evidence type="ECO:0000256" key="4">
    <source>
        <dbReference type="ARBA" id="ARBA00007323"/>
    </source>
</evidence>
<dbReference type="PROSITE" id="PS00018">
    <property type="entry name" value="EF_HAND_1"/>
    <property type="match status" value="1"/>
</dbReference>
<dbReference type="Proteomes" id="UP000694403">
    <property type="component" value="Unplaced"/>
</dbReference>
<dbReference type="Gene3D" id="1.10.238.10">
    <property type="entry name" value="EF-hand"/>
    <property type="match status" value="1"/>
</dbReference>
<dbReference type="InterPro" id="IPR001751">
    <property type="entry name" value="S100/CaBP7/8-like_CS"/>
</dbReference>
<keyword evidence="16" id="KW-1185">Reference proteome</keyword>
<evidence type="ECO:0000256" key="6">
    <source>
        <dbReference type="ARBA" id="ARBA00022525"/>
    </source>
</evidence>
<evidence type="ECO:0000256" key="13">
    <source>
        <dbReference type="RuleBase" id="RU361184"/>
    </source>
</evidence>
<dbReference type="PANTHER" id="PTHR11639">
    <property type="entry name" value="S100 CALCIUM-BINDING PROTEIN"/>
    <property type="match status" value="1"/>
</dbReference>
<dbReference type="Ensembl" id="ENSCSRT00000001616.1">
    <property type="protein sequence ID" value="ENSCSRP00000001568.1"/>
    <property type="gene ID" value="ENSCSRG00000001250.1"/>
</dbReference>
<name>A0A8C3RMQ3_CHESE</name>
<evidence type="ECO:0000256" key="10">
    <source>
        <dbReference type="ARBA" id="ARBA00022990"/>
    </source>
</evidence>
<sequence>MVPSHSHLPYPHLSPQNRLLGLDFCLIRGYAGKEGDKYKLNKAELKDLVMKELPSYISKQTDEASFQRLMNNLDSNRDKEVDFQEYATFLACIAMMCNEDFEDCPDKMPRKM</sequence>
<dbReference type="SUPFAM" id="SSF47473">
    <property type="entry name" value="EF-hand"/>
    <property type="match status" value="1"/>
</dbReference>
<keyword evidence="7 13" id="KW-0479">Metal-binding</keyword>
<keyword evidence="11" id="KW-0539">Nucleus</keyword>
<keyword evidence="8" id="KW-0677">Repeat</keyword>
<dbReference type="GO" id="GO:0048306">
    <property type="term" value="F:calcium-dependent protein binding"/>
    <property type="evidence" value="ECO:0007669"/>
    <property type="project" value="TreeGrafter"/>
</dbReference>
<proteinExistence type="inferred from homology"/>
<keyword evidence="5" id="KW-0963">Cytoplasm</keyword>
<evidence type="ECO:0000256" key="1">
    <source>
        <dbReference type="ARBA" id="ARBA00004123"/>
    </source>
</evidence>
<evidence type="ECO:0000256" key="8">
    <source>
        <dbReference type="ARBA" id="ARBA00022737"/>
    </source>
</evidence>
<evidence type="ECO:0000256" key="2">
    <source>
        <dbReference type="ARBA" id="ARBA00004496"/>
    </source>
</evidence>
<evidence type="ECO:0000256" key="12">
    <source>
        <dbReference type="ARBA" id="ARBA00056127"/>
    </source>
</evidence>
<dbReference type="InterPro" id="IPR018247">
    <property type="entry name" value="EF_Hand_1_Ca_BS"/>
</dbReference>
<dbReference type="PANTHER" id="PTHR11639:SF51">
    <property type="entry name" value="PROTEIN S100-A4"/>
    <property type="match status" value="1"/>
</dbReference>
<dbReference type="GO" id="GO:0005737">
    <property type="term" value="C:cytoplasm"/>
    <property type="evidence" value="ECO:0007669"/>
    <property type="project" value="UniProtKB-SubCell"/>
</dbReference>
<comment type="similarity">
    <text evidence="4 13">Belongs to the S-100 family.</text>
</comment>
<keyword evidence="10" id="KW-0007">Acetylation</keyword>
<dbReference type="CDD" id="cd00213">
    <property type="entry name" value="S-100"/>
    <property type="match status" value="1"/>
</dbReference>
<keyword evidence="6" id="KW-0964">Secreted</keyword>
<dbReference type="GO" id="GO:0005509">
    <property type="term" value="F:calcium ion binding"/>
    <property type="evidence" value="ECO:0007669"/>
    <property type="project" value="InterPro"/>
</dbReference>
<dbReference type="Ensembl" id="ENSCSRT00000001436.1">
    <property type="protein sequence ID" value="ENSCSRP00000001392.1"/>
    <property type="gene ID" value="ENSCSRG00000001125.1"/>
</dbReference>
<dbReference type="Pfam" id="PF01023">
    <property type="entry name" value="S_100"/>
    <property type="match status" value="1"/>
</dbReference>
<dbReference type="PROSITE" id="PS00303">
    <property type="entry name" value="S100_CABP"/>
    <property type="match status" value="1"/>
</dbReference>
<dbReference type="InterPro" id="IPR002048">
    <property type="entry name" value="EF_hand_dom"/>
</dbReference>